<dbReference type="InterPro" id="IPR040131">
    <property type="entry name" value="MnmG_N"/>
</dbReference>
<keyword evidence="3" id="KW-0274">FAD</keyword>
<dbReference type="Proteomes" id="UP000199659">
    <property type="component" value="Unassembled WGS sequence"/>
</dbReference>
<dbReference type="Gene3D" id="3.30.70.2700">
    <property type="match status" value="1"/>
</dbReference>
<accession>A0A1I6KYK5</accession>
<feature type="domain" description="FAD-dependent protein C-terminal" evidence="5">
    <location>
        <begin position="299"/>
        <end position="495"/>
    </location>
</feature>
<feature type="domain" description="MnmG N-terminal" evidence="4">
    <location>
        <begin position="115"/>
        <end position="279"/>
    </location>
</feature>
<reference evidence="6 7" key="1">
    <citation type="submission" date="2016-10" db="EMBL/GenBank/DDBJ databases">
        <authorList>
            <person name="de Groot N.N."/>
        </authorList>
    </citation>
    <scope>NUCLEOTIDE SEQUENCE [LARGE SCALE GENOMIC DNA]</scope>
    <source>
        <strain evidence="6 7">743A</strain>
    </source>
</reference>
<dbReference type="PIRSF" id="PIRSF038984">
    <property type="entry name" value="FAD_binding_protein"/>
    <property type="match status" value="1"/>
</dbReference>
<evidence type="ECO:0000313" key="7">
    <source>
        <dbReference type="Proteomes" id="UP000199659"/>
    </source>
</evidence>
<organism evidence="6 7">
    <name type="scientific">Anaeromicropila populeti</name>
    <dbReference type="NCBI Taxonomy" id="37658"/>
    <lineage>
        <taxon>Bacteria</taxon>
        <taxon>Bacillati</taxon>
        <taxon>Bacillota</taxon>
        <taxon>Clostridia</taxon>
        <taxon>Lachnospirales</taxon>
        <taxon>Lachnospiraceae</taxon>
        <taxon>Anaeromicropila</taxon>
    </lineage>
</organism>
<sequence>MLKITQLKIDVKKLPWTKAGENGFCDQSKEMNLLKREIVKMLRVPDEALKKIQILKKSIDARKKDDIKYIYAVSVEVSQEEAVLKKLKNPNVVPYAVEPYSFTPCGAKKLAHPPIIVGSGPAGLFCGLQLAQAGFQPIVLERGYDVDKRVKAVEDYWKTGKLDSNCNVQYGEGGAGTFSDGKLNTAIKDPSGKIRKVLQTFVEYGAPEEIAYWNKPHIGTDQLRQVVKNMRNQIHSLGGKVCFNSKMTDIIIENGKVAGVVVNEKEKIPCEVLVLALGHSARDTFQTLLHNKLEITPKAFAIGLRAEHPQDMISRAQYGESYKILPPADYKLTHQAANGRGVYSFCMCPGGFVVNSSSEEQALVVNGMSNYQRDETNANSALIVTVTPEDFTDIKTPNSVLAGVEFQRKWEKLAYELCGGKVPVQLLKDFRENRKSDKIGGITPNIKGEYSFGNLRDCLPEYISQAILEGIEAFDKKIKGYYDEDVVLSGVETRTSSPIRIVRNDHLESNITGIYPCGEGAGYAGGITSAAIDGIKVYEAIANQYCI</sequence>
<evidence type="ECO:0000259" key="5">
    <source>
        <dbReference type="Pfam" id="PF21688"/>
    </source>
</evidence>
<dbReference type="InterPro" id="IPR049516">
    <property type="entry name" value="FAD-depend_C"/>
</dbReference>
<evidence type="ECO:0000256" key="2">
    <source>
        <dbReference type="ARBA" id="ARBA00022630"/>
    </source>
</evidence>
<dbReference type="RefSeq" id="WP_092562165.1">
    <property type="nucleotide sequence ID" value="NZ_FOYZ01000011.1"/>
</dbReference>
<dbReference type="EMBL" id="FOYZ01000011">
    <property type="protein sequence ID" value="SFR96291.1"/>
    <property type="molecule type" value="Genomic_DNA"/>
</dbReference>
<dbReference type="PANTHER" id="PTHR42842:SF3">
    <property type="entry name" value="FAD_NAD(P)-BINDING OXIDOREDUCTASE FAMILY PROTEIN"/>
    <property type="match status" value="1"/>
</dbReference>
<keyword evidence="7" id="KW-1185">Reference proteome</keyword>
<dbReference type="AlphaFoldDB" id="A0A1I6KYK5"/>
<gene>
    <name evidence="6" type="ORF">SAMN05661086_02912</name>
</gene>
<dbReference type="STRING" id="37658.SAMN05661086_02912"/>
<evidence type="ECO:0000313" key="6">
    <source>
        <dbReference type="EMBL" id="SFR96291.1"/>
    </source>
</evidence>
<dbReference type="PANTHER" id="PTHR42842">
    <property type="entry name" value="FAD/NAD(P)-BINDING OXIDOREDUCTASE"/>
    <property type="match status" value="1"/>
</dbReference>
<dbReference type="Gene3D" id="3.50.50.60">
    <property type="entry name" value="FAD/NAD(P)-binding domain"/>
    <property type="match status" value="2"/>
</dbReference>
<name>A0A1I6KYK5_9FIRM</name>
<keyword evidence="2" id="KW-0285">Flavoprotein</keyword>
<dbReference type="InterPro" id="IPR028348">
    <property type="entry name" value="FAD-binding_protein"/>
</dbReference>
<dbReference type="Pfam" id="PF01134">
    <property type="entry name" value="GIDA"/>
    <property type="match status" value="1"/>
</dbReference>
<protein>
    <submittedName>
        <fullName evidence="6">Uncharacterized protein</fullName>
    </submittedName>
</protein>
<evidence type="ECO:0000259" key="4">
    <source>
        <dbReference type="Pfam" id="PF01134"/>
    </source>
</evidence>
<comment type="cofactor">
    <cofactor evidence="1">
        <name>FAD</name>
        <dbReference type="ChEBI" id="CHEBI:57692"/>
    </cofactor>
</comment>
<dbReference type="SUPFAM" id="SSF51905">
    <property type="entry name" value="FAD/NAD(P)-binding domain"/>
    <property type="match status" value="1"/>
</dbReference>
<dbReference type="OrthoDB" id="9772594at2"/>
<proteinExistence type="predicted"/>
<dbReference type="InterPro" id="IPR036188">
    <property type="entry name" value="FAD/NAD-bd_sf"/>
</dbReference>
<evidence type="ECO:0000256" key="1">
    <source>
        <dbReference type="ARBA" id="ARBA00001974"/>
    </source>
</evidence>
<dbReference type="Pfam" id="PF21688">
    <property type="entry name" value="FAD-depend_C"/>
    <property type="match status" value="1"/>
</dbReference>
<evidence type="ECO:0000256" key="3">
    <source>
        <dbReference type="ARBA" id="ARBA00022827"/>
    </source>
</evidence>